<dbReference type="Proteomes" id="UP000515856">
    <property type="component" value="Chromosome"/>
</dbReference>
<protein>
    <submittedName>
        <fullName evidence="1">DNA alkylation repair protein</fullName>
    </submittedName>
</protein>
<dbReference type="Pfam" id="PF08713">
    <property type="entry name" value="DNA_alkylation"/>
    <property type="match status" value="1"/>
</dbReference>
<name>A0A7G9GJU6_9FIRM</name>
<dbReference type="InterPro" id="IPR014825">
    <property type="entry name" value="DNA_alkylation"/>
</dbReference>
<accession>A0A7G9GJU6</accession>
<sequence>MMEPLKNMFQEETMRKFAYTLHSYDEDFQVERFLKLVFDEEWETLELKARCRKISISLGKCLPSNYQMAIDILEKAVSGYSFAIFFPDFVEVFGLDDWDISIKVLERNTQYWSSEFAVRAFILKDEKRMMKQMLVWTTHESEHVRRLASEGCRPMLPWGQSIPQFKKDPSPILPILEALKKDDALYVRKSVANNLNDISKTHPQLVIDLMKTWIGKDERTDWIIKHGCRSLLKKGNLEIMQLFGYQAINQVHIKEFHLEKDTIAIGEELVFMFDIVSDQDIKIRIEYGIDYIKANGKTNQKIFKLSEVSLKAGKQLSYVRKQSFKDTSVRKHYTGKHTLTLIINGTACQSLAFDVIKT</sequence>
<dbReference type="InterPro" id="IPR016024">
    <property type="entry name" value="ARM-type_fold"/>
</dbReference>
<dbReference type="AlphaFoldDB" id="A0A7G9GJU6"/>
<reference evidence="1 2" key="1">
    <citation type="submission" date="2020-08" db="EMBL/GenBank/DDBJ databases">
        <authorList>
            <person name="Liu C."/>
            <person name="Sun Q."/>
        </authorList>
    </citation>
    <scope>NUCLEOTIDE SEQUENCE [LARGE SCALE GENOMIC DNA]</scope>
    <source>
        <strain evidence="1 2">NSJ-61</strain>
    </source>
</reference>
<evidence type="ECO:0000313" key="2">
    <source>
        <dbReference type="Proteomes" id="UP000515856"/>
    </source>
</evidence>
<dbReference type="KEGG" id="ehn:H9Q80_12495"/>
<evidence type="ECO:0000313" key="1">
    <source>
        <dbReference type="EMBL" id="QNM11078.1"/>
    </source>
</evidence>
<dbReference type="Gene3D" id="1.25.40.290">
    <property type="entry name" value="ARM repeat domains"/>
    <property type="match status" value="1"/>
</dbReference>
<dbReference type="PROSITE" id="PS50077">
    <property type="entry name" value="HEAT_REPEAT"/>
    <property type="match status" value="1"/>
</dbReference>
<proteinExistence type="predicted"/>
<dbReference type="SUPFAM" id="SSF48371">
    <property type="entry name" value="ARM repeat"/>
    <property type="match status" value="1"/>
</dbReference>
<organism evidence="1 2">
    <name type="scientific">[Eubacterium] hominis</name>
    <dbReference type="NCBI Taxonomy" id="2764325"/>
    <lineage>
        <taxon>Bacteria</taxon>
        <taxon>Bacillati</taxon>
        <taxon>Bacillota</taxon>
        <taxon>Erysipelotrichia</taxon>
        <taxon>Erysipelotrichales</taxon>
        <taxon>Erysipelotrichaceae</taxon>
        <taxon>Amedibacillus</taxon>
    </lineage>
</organism>
<dbReference type="EMBL" id="CP060636">
    <property type="protein sequence ID" value="QNM11078.1"/>
    <property type="molecule type" value="Genomic_DNA"/>
</dbReference>
<dbReference type="InterPro" id="IPR021133">
    <property type="entry name" value="HEAT_type_2"/>
</dbReference>
<gene>
    <name evidence="1" type="ORF">H9Q80_12495</name>
</gene>
<keyword evidence="2" id="KW-1185">Reference proteome</keyword>